<feature type="region of interest" description="Disordered" evidence="1">
    <location>
        <begin position="1"/>
        <end position="24"/>
    </location>
</feature>
<dbReference type="EMBL" id="AAOT01000006">
    <property type="protein sequence ID" value="EAR52076.1"/>
    <property type="molecule type" value="Genomic_DNA"/>
</dbReference>
<dbReference type="HOGENOM" id="CLU_569649_0_0_5"/>
<dbReference type="RefSeq" id="WP_007256994.1">
    <property type="nucleotide sequence ID" value="NZ_CH724110.1"/>
</dbReference>
<evidence type="ECO:0000256" key="1">
    <source>
        <dbReference type="SAM" id="MobiDB-lite"/>
    </source>
</evidence>
<comment type="caution">
    <text evidence="2">The sequence shown here is derived from an EMBL/GenBank/DDBJ whole genome shotgun (WGS) entry which is preliminary data.</text>
</comment>
<reference evidence="2 3" key="1">
    <citation type="journal article" date="2010" name="J. Bacteriol.">
        <title>Genome sequences of Oceanicola granulosus HTCC2516(T) and Oceanicola batsensis HTCC2597(TDelta).</title>
        <authorList>
            <person name="Thrash J.C."/>
            <person name="Cho J.C."/>
            <person name="Vergin K.L."/>
            <person name="Giovannoni S.J."/>
        </authorList>
    </citation>
    <scope>NUCLEOTIDE SEQUENCE [LARGE SCALE GENOMIC DNA]</scope>
    <source>
        <strain evidence="3">ATCC BAA-861 / DSM 15982 / KCTC 12143 / HTCC2516</strain>
    </source>
</reference>
<sequence length="479" mass="47438">MLSSSGSATLRASTVSSVSTARAPASSPRSWACTVAVAPVSEVTSTRLTVSATAAPMVVPPPPAALPSASAQPSALARAASATAPVDDTVTPSATEAVMSLSTRLSATAAAAEIPPPPPSPVEASGDWVCVEPPLPRSPAWLLAWSCWRWFSALTPPSASASPSSAPADPAVAPARVSIAPLASIATDCAVTSRVRSALTDSSEMVSANDAPMLVLPPSALPSASATVRPVWLAVPLSAFIASAPVPVPTPTDVSPVLTLIAATGVAAVPAPLAEAAALVSAAWSVVAASVTSPALSSVTPVPKPAKVSWSRIASAKDAPMPRLSPVAASPGAALVSARLVEVAARDRSPPLRSTPPPSDTSARTSVSTVWIASAPATPVELASPAPEVASAVKVSPAAIVAARLVPPPAMIVPPDISARTDGSTTATVTPTPTPVAPLPVLEPSALALTLSVEPAVRFTAPSVASVPVVAIRATVSGR</sequence>
<dbReference type="Proteomes" id="UP000003635">
    <property type="component" value="Unassembled WGS sequence"/>
</dbReference>
<protein>
    <submittedName>
        <fullName evidence="2">Uncharacterized protein</fullName>
    </submittedName>
</protein>
<keyword evidence="3" id="KW-1185">Reference proteome</keyword>
<dbReference type="AlphaFoldDB" id="Q2CHG3"/>
<proteinExistence type="predicted"/>
<feature type="compositionally biased region" description="Low complexity" evidence="1">
    <location>
        <begin position="7"/>
        <end position="24"/>
    </location>
</feature>
<evidence type="ECO:0000313" key="3">
    <source>
        <dbReference type="Proteomes" id="UP000003635"/>
    </source>
</evidence>
<gene>
    <name evidence="2" type="ORF">OG2516_18465</name>
</gene>
<organism evidence="2 3">
    <name type="scientific">Oceanicola granulosus (strain ATCC BAA-861 / DSM 15982 / KCTC 12143 / HTCC2516)</name>
    <dbReference type="NCBI Taxonomy" id="314256"/>
    <lineage>
        <taxon>Bacteria</taxon>
        <taxon>Pseudomonadati</taxon>
        <taxon>Pseudomonadota</taxon>
        <taxon>Alphaproteobacteria</taxon>
        <taxon>Rhodobacterales</taxon>
        <taxon>Roseobacteraceae</taxon>
        <taxon>Oceanicola</taxon>
    </lineage>
</organism>
<accession>Q2CHG3</accession>
<name>Q2CHG3_OCEGH</name>
<feature type="region of interest" description="Disordered" evidence="1">
    <location>
        <begin position="346"/>
        <end position="366"/>
    </location>
</feature>
<evidence type="ECO:0000313" key="2">
    <source>
        <dbReference type="EMBL" id="EAR52076.1"/>
    </source>
</evidence>